<accession>A0A6J4QNY5</accession>
<name>A0A6J4QNY5_9ACTN</name>
<dbReference type="GO" id="GO:0016758">
    <property type="term" value="F:hexosyltransferase activity"/>
    <property type="evidence" value="ECO:0007669"/>
    <property type="project" value="TreeGrafter"/>
</dbReference>
<dbReference type="SUPFAM" id="SSF53756">
    <property type="entry name" value="UDP-Glycosyltransferase/glycogen phosphorylase"/>
    <property type="match status" value="1"/>
</dbReference>
<dbReference type="InterPro" id="IPR050194">
    <property type="entry name" value="Glycosyltransferase_grp1"/>
</dbReference>
<reference evidence="5" key="1">
    <citation type="submission" date="2020-02" db="EMBL/GenBank/DDBJ databases">
        <authorList>
            <person name="Meier V. D."/>
        </authorList>
    </citation>
    <scope>NUCLEOTIDE SEQUENCE</scope>
    <source>
        <strain evidence="5">AVDCRST_MAG80</strain>
    </source>
</reference>
<evidence type="ECO:0000259" key="3">
    <source>
        <dbReference type="Pfam" id="PF00534"/>
    </source>
</evidence>
<sequence>MRIAFFTETFLPATDGVVTRLRYTIEELRRAGDEVLVFAPRYPNGGPDSYAGAPIHRVFGIPFPPYPQVRLCPPHPGIGRALKRFAPDLIHAVNPFILGPGGAFYARRNGVPLLASYHTNVAAYARFYGFGFMENATRSWTQTCHNKARINLCTSEATRDYLLSEGIKRIRVWPQGVDVRLFHPSHASREWREKLSGGRPGDKILLYVGRLAPEKGIERLKIALSAVPDACLAIVGKGPIRKELQKKFAGTRTVFTGLLTGEDLAAAYASADLFVFPSTTETLGMAMIEALASGLPVIAARSGAIREVVAEGENGLLYEPDSAEELATAVRRLLDDDALRRSFGLRARTAAEERDWNASTATLRGYYEEALTSELEAV</sequence>
<keyword evidence="1" id="KW-0328">Glycosyltransferase</keyword>
<evidence type="ECO:0000313" key="5">
    <source>
        <dbReference type="EMBL" id="CAA9445243.1"/>
    </source>
</evidence>
<dbReference type="AlphaFoldDB" id="A0A6J4QNY5"/>
<evidence type="ECO:0000256" key="1">
    <source>
        <dbReference type="ARBA" id="ARBA00022676"/>
    </source>
</evidence>
<dbReference type="CDD" id="cd03814">
    <property type="entry name" value="GT4-like"/>
    <property type="match status" value="1"/>
</dbReference>
<keyword evidence="2" id="KW-0808">Transferase</keyword>
<dbReference type="PANTHER" id="PTHR45947">
    <property type="entry name" value="SULFOQUINOVOSYL TRANSFERASE SQD2"/>
    <property type="match status" value="1"/>
</dbReference>
<dbReference type="InterPro" id="IPR001296">
    <property type="entry name" value="Glyco_trans_1"/>
</dbReference>
<feature type="domain" description="Glycosyl transferase family 1" evidence="3">
    <location>
        <begin position="200"/>
        <end position="348"/>
    </location>
</feature>
<dbReference type="Pfam" id="PF13439">
    <property type="entry name" value="Glyco_transf_4"/>
    <property type="match status" value="1"/>
</dbReference>
<dbReference type="PANTHER" id="PTHR45947:SF3">
    <property type="entry name" value="SULFOQUINOVOSYL TRANSFERASE SQD2"/>
    <property type="match status" value="1"/>
</dbReference>
<organism evidence="5">
    <name type="scientific">uncultured Rubrobacteraceae bacterium</name>
    <dbReference type="NCBI Taxonomy" id="349277"/>
    <lineage>
        <taxon>Bacteria</taxon>
        <taxon>Bacillati</taxon>
        <taxon>Actinomycetota</taxon>
        <taxon>Rubrobacteria</taxon>
        <taxon>Rubrobacterales</taxon>
        <taxon>Rubrobacteraceae</taxon>
        <taxon>environmental samples</taxon>
    </lineage>
</organism>
<feature type="domain" description="Glycosyltransferase subfamily 4-like N-terminal" evidence="4">
    <location>
        <begin position="15"/>
        <end position="179"/>
    </location>
</feature>
<evidence type="ECO:0000256" key="2">
    <source>
        <dbReference type="ARBA" id="ARBA00022679"/>
    </source>
</evidence>
<dbReference type="InterPro" id="IPR028098">
    <property type="entry name" value="Glyco_trans_4-like_N"/>
</dbReference>
<dbReference type="GO" id="GO:1901137">
    <property type="term" value="P:carbohydrate derivative biosynthetic process"/>
    <property type="evidence" value="ECO:0007669"/>
    <property type="project" value="UniProtKB-ARBA"/>
</dbReference>
<dbReference type="Pfam" id="PF00534">
    <property type="entry name" value="Glycos_transf_1"/>
    <property type="match status" value="1"/>
</dbReference>
<evidence type="ECO:0000259" key="4">
    <source>
        <dbReference type="Pfam" id="PF13439"/>
    </source>
</evidence>
<protein>
    <submittedName>
        <fullName evidence="5">Sulfolipid sulfoquinovosyldiacylglycerol biosynthesis protein</fullName>
    </submittedName>
</protein>
<dbReference type="Gene3D" id="3.40.50.2000">
    <property type="entry name" value="Glycogen Phosphorylase B"/>
    <property type="match status" value="2"/>
</dbReference>
<dbReference type="EMBL" id="CADCVC010000144">
    <property type="protein sequence ID" value="CAA9445243.1"/>
    <property type="molecule type" value="Genomic_DNA"/>
</dbReference>
<gene>
    <name evidence="5" type="ORF">AVDCRST_MAG80-1712</name>
</gene>
<proteinExistence type="predicted"/>